<dbReference type="GO" id="GO:0016787">
    <property type="term" value="F:hydrolase activity"/>
    <property type="evidence" value="ECO:0007669"/>
    <property type="project" value="UniProtKB-KW"/>
</dbReference>
<proteinExistence type="predicted"/>
<dbReference type="Gene3D" id="3.40.50.1820">
    <property type="entry name" value="alpha/beta hydrolase"/>
    <property type="match status" value="1"/>
</dbReference>
<reference evidence="1 2" key="1">
    <citation type="submission" date="2023-10" db="EMBL/GenBank/DDBJ databases">
        <title>Bacteria for the degradation of biodegradable plastic PBAT(Polybutylene adipate terephthalate).</title>
        <authorList>
            <person name="Weon H.-Y."/>
            <person name="Yeon J."/>
        </authorList>
    </citation>
    <scope>NUCLEOTIDE SEQUENCE [LARGE SCALE GENOMIC DNA]</scope>
    <source>
        <strain evidence="1 2">SBD 7-3</strain>
    </source>
</reference>
<dbReference type="InterPro" id="IPR029058">
    <property type="entry name" value="AB_hydrolase_fold"/>
</dbReference>
<evidence type="ECO:0000313" key="2">
    <source>
        <dbReference type="Proteomes" id="UP001303946"/>
    </source>
</evidence>
<sequence length="210" mass="22502">MLEHTIVQLGASLAPADLCQVSGAQGLIVCVHPHGGANTSRRLQSVLLRLQARGFSTLDLDLLAPEEADDAERLNDSELLAQRLDHALDLLPTSVRDLPLLLFGSDSGAAAMLRSAACRPRGIRALVSRSGRLDLASDVLGDVRLPTLLVVAAGDPEIVEINRQAFTRMRCEKRIDVVPRATHHFLEAGTLDVVAQLASDWFTGHLAPAG</sequence>
<gene>
    <name evidence="1" type="ORF">RXV79_13620</name>
</gene>
<dbReference type="SUPFAM" id="SSF53474">
    <property type="entry name" value="alpha/beta-Hydrolases"/>
    <property type="match status" value="1"/>
</dbReference>
<keyword evidence="2" id="KW-1185">Reference proteome</keyword>
<dbReference type="RefSeq" id="WP_316698111.1">
    <property type="nucleotide sequence ID" value="NZ_CP136336.1"/>
</dbReference>
<name>A0ABZ0CLW8_9BURK</name>
<keyword evidence="1" id="KW-0378">Hydrolase</keyword>
<organism evidence="1 2">
    <name type="scientific">Piscinibacter gummiphilus</name>
    <dbReference type="NCBI Taxonomy" id="946333"/>
    <lineage>
        <taxon>Bacteria</taxon>
        <taxon>Pseudomonadati</taxon>
        <taxon>Pseudomonadota</taxon>
        <taxon>Betaproteobacteria</taxon>
        <taxon>Burkholderiales</taxon>
        <taxon>Sphaerotilaceae</taxon>
        <taxon>Piscinibacter</taxon>
    </lineage>
</organism>
<protein>
    <submittedName>
        <fullName evidence="1">Alpha/beta hydrolase</fullName>
    </submittedName>
</protein>
<accession>A0ABZ0CLW8</accession>
<dbReference type="EMBL" id="CP136336">
    <property type="protein sequence ID" value="WOB05960.1"/>
    <property type="molecule type" value="Genomic_DNA"/>
</dbReference>
<evidence type="ECO:0000313" key="1">
    <source>
        <dbReference type="EMBL" id="WOB05960.1"/>
    </source>
</evidence>
<dbReference type="Proteomes" id="UP001303946">
    <property type="component" value="Chromosome"/>
</dbReference>